<dbReference type="PROSITE" id="PS00455">
    <property type="entry name" value="AMP_BINDING"/>
    <property type="match status" value="1"/>
</dbReference>
<dbReference type="AlphaFoldDB" id="A0AAW0QS19"/>
<dbReference type="PANTHER" id="PTHR43201">
    <property type="entry name" value="ACYL-COA SYNTHETASE"/>
    <property type="match status" value="1"/>
</dbReference>
<comment type="similarity">
    <text evidence="1">Belongs to the ATP-dependent AMP-binding enzyme family.</text>
</comment>
<dbReference type="PROSITE" id="PS50075">
    <property type="entry name" value="CARRIER"/>
    <property type="match status" value="1"/>
</dbReference>
<dbReference type="Pfam" id="PF00550">
    <property type="entry name" value="PP-binding"/>
    <property type="match status" value="1"/>
</dbReference>
<dbReference type="GO" id="GO:0031956">
    <property type="term" value="F:medium-chain fatty acid-CoA ligase activity"/>
    <property type="evidence" value="ECO:0007669"/>
    <property type="project" value="TreeGrafter"/>
</dbReference>
<dbReference type="InterPro" id="IPR020845">
    <property type="entry name" value="AMP-binding_CS"/>
</dbReference>
<gene>
    <name evidence="4" type="ORF">PG999_007702</name>
</gene>
<dbReference type="SUPFAM" id="SSF52777">
    <property type="entry name" value="CoA-dependent acyltransferases"/>
    <property type="match status" value="1"/>
</dbReference>
<dbReference type="Gene3D" id="3.30.300.30">
    <property type="match status" value="1"/>
</dbReference>
<name>A0AAW0QS19_9PEZI</name>
<feature type="domain" description="Carrier" evidence="3">
    <location>
        <begin position="525"/>
        <end position="601"/>
    </location>
</feature>
<dbReference type="EMBL" id="JAQQWP010000007">
    <property type="protein sequence ID" value="KAK8109565.1"/>
    <property type="molecule type" value="Genomic_DNA"/>
</dbReference>
<evidence type="ECO:0000256" key="1">
    <source>
        <dbReference type="ARBA" id="ARBA00006432"/>
    </source>
</evidence>
<dbReference type="PANTHER" id="PTHR43201:SF5">
    <property type="entry name" value="MEDIUM-CHAIN ACYL-COA LIGASE ACSF2, MITOCHONDRIAL"/>
    <property type="match status" value="1"/>
</dbReference>
<organism evidence="4 5">
    <name type="scientific">Apiospora kogelbergensis</name>
    <dbReference type="NCBI Taxonomy" id="1337665"/>
    <lineage>
        <taxon>Eukaryota</taxon>
        <taxon>Fungi</taxon>
        <taxon>Dikarya</taxon>
        <taxon>Ascomycota</taxon>
        <taxon>Pezizomycotina</taxon>
        <taxon>Sordariomycetes</taxon>
        <taxon>Xylariomycetidae</taxon>
        <taxon>Amphisphaeriales</taxon>
        <taxon>Apiosporaceae</taxon>
        <taxon>Apiospora</taxon>
    </lineage>
</organism>
<dbReference type="InterPro" id="IPR042099">
    <property type="entry name" value="ANL_N_sf"/>
</dbReference>
<protein>
    <submittedName>
        <fullName evidence="4">Acyl--CoA ligase YdaB</fullName>
    </submittedName>
</protein>
<evidence type="ECO:0000256" key="2">
    <source>
        <dbReference type="ARBA" id="ARBA00022598"/>
    </source>
</evidence>
<reference evidence="4 5" key="1">
    <citation type="submission" date="2023-01" db="EMBL/GenBank/DDBJ databases">
        <title>Analysis of 21 Apiospora genomes using comparative genomics revels a genus with tremendous synthesis potential of carbohydrate active enzymes and secondary metabolites.</title>
        <authorList>
            <person name="Sorensen T."/>
        </authorList>
    </citation>
    <scope>NUCLEOTIDE SEQUENCE [LARGE SCALE GENOMIC DNA]</scope>
    <source>
        <strain evidence="4 5">CBS 117206</strain>
    </source>
</reference>
<dbReference type="GO" id="GO:0006631">
    <property type="term" value="P:fatty acid metabolic process"/>
    <property type="evidence" value="ECO:0007669"/>
    <property type="project" value="TreeGrafter"/>
</dbReference>
<dbReference type="Proteomes" id="UP001392437">
    <property type="component" value="Unassembled WGS sequence"/>
</dbReference>
<keyword evidence="2 4" id="KW-0436">Ligase</keyword>
<dbReference type="Pfam" id="PF00501">
    <property type="entry name" value="AMP-binding"/>
    <property type="match status" value="1"/>
</dbReference>
<dbReference type="InterPro" id="IPR000873">
    <property type="entry name" value="AMP-dep_synth/lig_dom"/>
</dbReference>
<comment type="caution">
    <text evidence="4">The sequence shown here is derived from an EMBL/GenBank/DDBJ whole genome shotgun (WGS) entry which is preliminary data.</text>
</comment>
<proteinExistence type="inferred from homology"/>
<keyword evidence="5" id="KW-1185">Reference proteome</keyword>
<evidence type="ECO:0000313" key="5">
    <source>
        <dbReference type="Proteomes" id="UP001392437"/>
    </source>
</evidence>
<dbReference type="InterPro" id="IPR045851">
    <property type="entry name" value="AMP-bd_C_sf"/>
</dbReference>
<evidence type="ECO:0000259" key="3">
    <source>
        <dbReference type="PROSITE" id="PS50075"/>
    </source>
</evidence>
<dbReference type="Gene3D" id="3.30.559.30">
    <property type="entry name" value="Nonribosomal peptide synthetase, condensation domain"/>
    <property type="match status" value="1"/>
</dbReference>
<dbReference type="InterPro" id="IPR036736">
    <property type="entry name" value="ACP-like_sf"/>
</dbReference>
<dbReference type="SUPFAM" id="SSF56801">
    <property type="entry name" value="Acetyl-CoA synthetase-like"/>
    <property type="match status" value="1"/>
</dbReference>
<dbReference type="SUPFAM" id="SSF47336">
    <property type="entry name" value="ACP-like"/>
    <property type="match status" value="1"/>
</dbReference>
<accession>A0AAW0QS19</accession>
<dbReference type="InterPro" id="IPR009081">
    <property type="entry name" value="PP-bd_ACP"/>
</dbReference>
<dbReference type="Gene3D" id="1.10.1200.10">
    <property type="entry name" value="ACP-like"/>
    <property type="match status" value="1"/>
</dbReference>
<evidence type="ECO:0000313" key="4">
    <source>
        <dbReference type="EMBL" id="KAK8109565.1"/>
    </source>
</evidence>
<dbReference type="Gene3D" id="3.40.50.12780">
    <property type="entry name" value="N-terminal domain of ligase-like"/>
    <property type="match status" value="2"/>
</dbReference>
<sequence length="1019" mass="111264">MGSVKSAKSEGFGVSCPAEPPIWSRFETSARMFGERLAVASLDQPRGLYGFENMESAGSSAYIRWSYNTLSAAIDQFAMSLRRRQVGKGDVVVTYLPNKVEFILSLWVAHKLGCTFVPLHPDSLRNQEETIHVLHLVNPKVIIADNVAVAEMFNAVSSKIPEVPIRVVAGNSDDIPNWNALQSLLLEKDIGDIDMLLTKSELSLPETSERCVTILFTSGTTSRPKGAPHTSKTLNAFCQNLSLGGRSESSVFCAVLPNNHAAGYFFTLHFMMNGGAIVYPSAAFQPDRILESMEVERVTHTMLVPTTLHRFAEALRHRSTPPEFCLQDVCLAGSYITPEDLRYVIEGLGSAKAGELHQSGPGLIKGYLTSDDTAPKNMFYEDVEGRLWFATGDQAIMLEDGRVAITGRYKDIINRGGAKISPAAMEAVVQRVCSETVQVVGIADELAGQVPIVVCDNSAKSSAEEIRTAIVREMGTKCAPVEILRLRDLGLDDYPRTASGKVQKGLLSTLCLHHVSDREKLSDEARMSSLEMGLLQAYKKATGIDVAEIDKTASTSFFADSIALMRVRDQVRKSMGVDISVRDMADHPTVESQVLLLEERSTGGHSQNKTVPFSPASLNSLSDSIENGQKLASRVAALVNQQGLQWPRDVTAVIPAHDYMQILLDAHIIDTWNFAIAVQTTNTSIEAMDYPHHHHSRMPGPLFHAVLMQLEETDSSAMVFYRQRLDAHRDFRTWAESFQALRNSPMASLSVEYHVRRLQSLHEHKAALYPPAHVPRRAIEESPDGLDYQFDAPGLVDLKRCLPGIDASTVLKAAMAVVNVSRTGHTHALFNNFEAGRGAFPFVPDSLAAAVPSVALDAADVNGPVMEGVCNLLAVPRRESGLALLERVRDDQALLTRHAHAPLRRVLAGLEALGHGADAVMVDVHRAQFLSWVPGLLGDYARLKVSRIAIRCAAGLAIVAGIGGPRATTFGCSLRWDVANYSRAEAGRFIADVEAVIHRLTSPDSWDEEVGSLVDSVKS</sequence>